<accession>A0ABV4NPR5</accession>
<sequence length="160" mass="18268">MDLVWTLNQSSTPFGSTAGEDREHEIHYAESTALTSDATYQDLAASLNLAISMLDQNVNDSSRYFLIHWESQEATLTLSVTDDCKEKDSRAVICCHFAELEKRMLDTQYSSEEEKQHFLAEFSENLRFWCKEFLSTDQGFSHFSLVALFTDTTRDSAVIL</sequence>
<comment type="caution">
    <text evidence="1">The sequence shown here is derived from an EMBL/GenBank/DDBJ whole genome shotgun (WGS) entry which is preliminary data.</text>
</comment>
<dbReference type="EMBL" id="JBGMEL010000010">
    <property type="protein sequence ID" value="MFA0791088.1"/>
    <property type="molecule type" value="Genomic_DNA"/>
</dbReference>
<reference evidence="1 2" key="1">
    <citation type="submission" date="2024-08" db="EMBL/GenBank/DDBJ databases">
        <authorList>
            <person name="Ishaq N."/>
        </authorList>
    </citation>
    <scope>NUCLEOTIDE SEQUENCE [LARGE SCALE GENOMIC DNA]</scope>
    <source>
        <strain evidence="1 2">JCM 30400</strain>
    </source>
</reference>
<dbReference type="Proteomes" id="UP001569414">
    <property type="component" value="Unassembled WGS sequence"/>
</dbReference>
<gene>
    <name evidence="1" type="ORF">ACCI51_11075</name>
</gene>
<dbReference type="RefSeq" id="WP_371843595.1">
    <property type="nucleotide sequence ID" value="NZ_JBGMEL010000010.1"/>
</dbReference>
<organism evidence="1 2">
    <name type="scientific">Microbulbifer echini</name>
    <dbReference type="NCBI Taxonomy" id="1529067"/>
    <lineage>
        <taxon>Bacteria</taxon>
        <taxon>Pseudomonadati</taxon>
        <taxon>Pseudomonadota</taxon>
        <taxon>Gammaproteobacteria</taxon>
        <taxon>Cellvibrionales</taxon>
        <taxon>Microbulbiferaceae</taxon>
        <taxon>Microbulbifer</taxon>
    </lineage>
</organism>
<keyword evidence="2" id="KW-1185">Reference proteome</keyword>
<evidence type="ECO:0000313" key="1">
    <source>
        <dbReference type="EMBL" id="MFA0791088.1"/>
    </source>
</evidence>
<protein>
    <submittedName>
        <fullName evidence="1">Uncharacterized protein</fullName>
    </submittedName>
</protein>
<name>A0ABV4NPR5_9GAMM</name>
<proteinExistence type="predicted"/>
<evidence type="ECO:0000313" key="2">
    <source>
        <dbReference type="Proteomes" id="UP001569414"/>
    </source>
</evidence>